<dbReference type="Proteomes" id="UP000199053">
    <property type="component" value="Unassembled WGS sequence"/>
</dbReference>
<accession>A0A1G9D1Q4</accession>
<dbReference type="Pfam" id="PF13277">
    <property type="entry name" value="YmdB"/>
    <property type="match status" value="1"/>
</dbReference>
<feature type="binding site" evidence="2">
    <location>
        <position position="39"/>
    </location>
    <ligand>
        <name>Fe cation</name>
        <dbReference type="ChEBI" id="CHEBI:24875"/>
        <label>1</label>
    </ligand>
</feature>
<keyword evidence="2" id="KW-0479">Metal-binding</keyword>
<dbReference type="AlphaFoldDB" id="A0A1G9D1Q4"/>
<dbReference type="OrthoDB" id="9801109at2"/>
<dbReference type="GO" id="GO:0004113">
    <property type="term" value="F:2',3'-cyclic-nucleotide 3'-phosphodiesterase activity"/>
    <property type="evidence" value="ECO:0007669"/>
    <property type="project" value="TreeGrafter"/>
</dbReference>
<evidence type="ECO:0000256" key="2">
    <source>
        <dbReference type="PIRSR" id="PIRSR004789-51"/>
    </source>
</evidence>
<feature type="binding site" evidence="2">
    <location>
        <position position="178"/>
    </location>
    <ligand>
        <name>Fe cation</name>
        <dbReference type="ChEBI" id="CHEBI:24875"/>
        <label>1</label>
    </ligand>
</feature>
<feature type="binding site" evidence="2">
    <location>
        <position position="8"/>
    </location>
    <ligand>
        <name>Fe cation</name>
        <dbReference type="ChEBI" id="CHEBI:24875"/>
        <label>1</label>
    </ligand>
</feature>
<dbReference type="InterPro" id="IPR029052">
    <property type="entry name" value="Metallo-depent_PP-like"/>
</dbReference>
<feature type="binding site" evidence="2">
    <location>
        <position position="40"/>
    </location>
    <ligand>
        <name>Fe cation</name>
        <dbReference type="ChEBI" id="CHEBI:24875"/>
        <label>1</label>
    </ligand>
</feature>
<gene>
    <name evidence="3" type="ORF">SAMN05660337_0874</name>
</gene>
<evidence type="ECO:0000313" key="3">
    <source>
        <dbReference type="EMBL" id="SDK57799.1"/>
    </source>
</evidence>
<protein>
    <recommendedName>
        <fullName evidence="5">TIGR00282 family metallophosphoesterase</fullName>
    </recommendedName>
</protein>
<evidence type="ECO:0000313" key="4">
    <source>
        <dbReference type="Proteomes" id="UP000199053"/>
    </source>
</evidence>
<sequence length="263" mass="28414">MRILFLGDIFGRPGRKGIALKMTDLRKRLSLDLIVANGENASSGVGLSLKNAKELLGCGIDILTSGNHIWKFQNIYSYLNTCDKIVRPANVAEGAPGRGWTSFQIREGLSVAVVNLQGRTFMSACECPFRGADKILEEIPSEIKVILVDFHAEATSEKQCLSRYLDGRVSAVLGTHTHVQTNDARILENGCGYITDAGMCGPVDSCLGLAPGPVIKRFVTGLPQKWRVAGGPVELQGVVLDIDEETGKTVSIDVWKTDPIIGC</sequence>
<feature type="binding site" evidence="2">
    <location>
        <position position="151"/>
    </location>
    <ligand>
        <name>Fe cation</name>
        <dbReference type="ChEBI" id="CHEBI:24875"/>
        <label>2</label>
    </ligand>
</feature>
<organism evidence="3 4">
    <name type="scientific">Maridesulfovibrio ferrireducens</name>
    <dbReference type="NCBI Taxonomy" id="246191"/>
    <lineage>
        <taxon>Bacteria</taxon>
        <taxon>Pseudomonadati</taxon>
        <taxon>Thermodesulfobacteriota</taxon>
        <taxon>Desulfovibrionia</taxon>
        <taxon>Desulfovibrionales</taxon>
        <taxon>Desulfovibrionaceae</taxon>
        <taxon>Maridesulfovibrio</taxon>
    </lineage>
</organism>
<dbReference type="PIRSF" id="PIRSF004789">
    <property type="entry name" value="DR1281"/>
    <property type="match status" value="1"/>
</dbReference>
<evidence type="ECO:0008006" key="5">
    <source>
        <dbReference type="Google" id="ProtNLM"/>
    </source>
</evidence>
<feature type="binding site" evidence="2">
    <location>
        <position position="67"/>
    </location>
    <ligand>
        <name>Fe cation</name>
        <dbReference type="ChEBI" id="CHEBI:24875"/>
        <label>2</label>
    </ligand>
</feature>
<evidence type="ECO:0000256" key="1">
    <source>
        <dbReference type="PIRSR" id="PIRSR004789-50"/>
    </source>
</evidence>
<feature type="binding site" evidence="2">
    <location>
        <position position="176"/>
    </location>
    <ligand>
        <name>Fe cation</name>
        <dbReference type="ChEBI" id="CHEBI:24875"/>
        <label>2</label>
    </ligand>
</feature>
<feature type="active site" description="Proton donor" evidence="1">
    <location>
        <position position="68"/>
    </location>
</feature>
<dbReference type="Gene3D" id="3.60.21.10">
    <property type="match status" value="1"/>
</dbReference>
<dbReference type="STRING" id="246191.SAMN05660337_0874"/>
<dbReference type="SUPFAM" id="SSF56300">
    <property type="entry name" value="Metallo-dependent phosphatases"/>
    <property type="match status" value="1"/>
</dbReference>
<dbReference type="NCBIfam" id="TIGR00282">
    <property type="entry name" value="TIGR00282 family metallophosphoesterase"/>
    <property type="match status" value="1"/>
</dbReference>
<dbReference type="InterPro" id="IPR005235">
    <property type="entry name" value="YmdB-like"/>
</dbReference>
<dbReference type="PANTHER" id="PTHR36303">
    <property type="entry name" value="2',3'-CYCLIC-NUCLEOTIDE 2'-PHOSPHODIESTERASE"/>
    <property type="match status" value="1"/>
</dbReference>
<proteinExistence type="predicted"/>
<reference evidence="4" key="1">
    <citation type="submission" date="2016-10" db="EMBL/GenBank/DDBJ databases">
        <authorList>
            <person name="Varghese N."/>
            <person name="Submissions S."/>
        </authorList>
    </citation>
    <scope>NUCLEOTIDE SEQUENCE [LARGE SCALE GENOMIC DNA]</scope>
    <source>
        <strain evidence="4">DSM 16995</strain>
    </source>
</reference>
<name>A0A1G9D1Q4_9BACT</name>
<dbReference type="PANTHER" id="PTHR36303:SF1">
    <property type="entry name" value="2',3'-CYCLIC-NUCLEOTIDE 2'-PHOSPHODIESTERASE"/>
    <property type="match status" value="1"/>
</dbReference>
<dbReference type="CDD" id="cd07382">
    <property type="entry name" value="MPP_DR1281"/>
    <property type="match status" value="1"/>
</dbReference>
<feature type="binding site" evidence="2">
    <location>
        <position position="39"/>
    </location>
    <ligand>
        <name>Fe cation</name>
        <dbReference type="ChEBI" id="CHEBI:24875"/>
        <label>2</label>
    </ligand>
</feature>
<dbReference type="EMBL" id="FNGA01000001">
    <property type="protein sequence ID" value="SDK57799.1"/>
    <property type="molecule type" value="Genomic_DNA"/>
</dbReference>
<dbReference type="GO" id="GO:0046872">
    <property type="term" value="F:metal ion binding"/>
    <property type="evidence" value="ECO:0007669"/>
    <property type="project" value="UniProtKB-KW"/>
</dbReference>
<dbReference type="RefSeq" id="WP_092158560.1">
    <property type="nucleotide sequence ID" value="NZ_FNGA01000001.1"/>
</dbReference>
<keyword evidence="4" id="KW-1185">Reference proteome</keyword>